<protein>
    <recommendedName>
        <fullName evidence="1">HTH marR-type domain-containing protein</fullName>
    </recommendedName>
</protein>
<dbReference type="SUPFAM" id="SSF46785">
    <property type="entry name" value="Winged helix' DNA-binding domain"/>
    <property type="match status" value="1"/>
</dbReference>
<gene>
    <name evidence="2" type="ORF">GCM10009836_40610</name>
</gene>
<sequence>MNRTVETDAPDVAELAGVLEQVASWLRRTLRNEEWNTVALSVLDELVREGPRRVTELAALERASQPGMTGIVGRLQAAGLVGRAPDPTDGRATLVAPTNAGRRYIRERHAQRAVMVADRITTLPADDRRALLDATRALAALTHTTEGAA</sequence>
<dbReference type="Gene3D" id="1.10.10.10">
    <property type="entry name" value="Winged helix-like DNA-binding domain superfamily/Winged helix DNA-binding domain"/>
    <property type="match status" value="1"/>
</dbReference>
<name>A0ABN2N843_9PSEU</name>
<dbReference type="InterPro" id="IPR052526">
    <property type="entry name" value="HTH-type_Bedaq_tolerance"/>
</dbReference>
<organism evidence="2 3">
    <name type="scientific">Pseudonocardia ailaonensis</name>
    <dbReference type="NCBI Taxonomy" id="367279"/>
    <lineage>
        <taxon>Bacteria</taxon>
        <taxon>Bacillati</taxon>
        <taxon>Actinomycetota</taxon>
        <taxon>Actinomycetes</taxon>
        <taxon>Pseudonocardiales</taxon>
        <taxon>Pseudonocardiaceae</taxon>
        <taxon>Pseudonocardia</taxon>
    </lineage>
</organism>
<dbReference type="InterPro" id="IPR036388">
    <property type="entry name" value="WH-like_DNA-bd_sf"/>
</dbReference>
<dbReference type="InterPro" id="IPR036390">
    <property type="entry name" value="WH_DNA-bd_sf"/>
</dbReference>
<comment type="caution">
    <text evidence="2">The sequence shown here is derived from an EMBL/GenBank/DDBJ whole genome shotgun (WGS) entry which is preliminary data.</text>
</comment>
<dbReference type="PANTHER" id="PTHR39515">
    <property type="entry name" value="CONSERVED PROTEIN"/>
    <property type="match status" value="1"/>
</dbReference>
<evidence type="ECO:0000259" key="1">
    <source>
        <dbReference type="SMART" id="SM00347"/>
    </source>
</evidence>
<accession>A0ABN2N843</accession>
<feature type="domain" description="HTH marR-type" evidence="1">
    <location>
        <begin position="28"/>
        <end position="128"/>
    </location>
</feature>
<dbReference type="SMART" id="SM00347">
    <property type="entry name" value="HTH_MARR"/>
    <property type="match status" value="1"/>
</dbReference>
<evidence type="ECO:0000313" key="3">
    <source>
        <dbReference type="Proteomes" id="UP001500449"/>
    </source>
</evidence>
<proteinExistence type="predicted"/>
<dbReference type="PANTHER" id="PTHR39515:SF2">
    <property type="entry name" value="HTH-TYPE TRANSCRIPTIONAL REGULATOR RV0880"/>
    <property type="match status" value="1"/>
</dbReference>
<dbReference type="EMBL" id="BAAAQK010000012">
    <property type="protein sequence ID" value="GAA1856307.1"/>
    <property type="molecule type" value="Genomic_DNA"/>
</dbReference>
<evidence type="ECO:0000313" key="2">
    <source>
        <dbReference type="EMBL" id="GAA1856307.1"/>
    </source>
</evidence>
<dbReference type="InterPro" id="IPR000835">
    <property type="entry name" value="HTH_MarR-typ"/>
</dbReference>
<dbReference type="RefSeq" id="WP_344419176.1">
    <property type="nucleotide sequence ID" value="NZ_BAAAQK010000012.1"/>
</dbReference>
<keyword evidence="3" id="KW-1185">Reference proteome</keyword>
<dbReference type="Proteomes" id="UP001500449">
    <property type="component" value="Unassembled WGS sequence"/>
</dbReference>
<reference evidence="2 3" key="1">
    <citation type="journal article" date="2019" name="Int. J. Syst. Evol. Microbiol.">
        <title>The Global Catalogue of Microorganisms (GCM) 10K type strain sequencing project: providing services to taxonomists for standard genome sequencing and annotation.</title>
        <authorList>
            <consortium name="The Broad Institute Genomics Platform"/>
            <consortium name="The Broad Institute Genome Sequencing Center for Infectious Disease"/>
            <person name="Wu L."/>
            <person name="Ma J."/>
        </authorList>
    </citation>
    <scope>NUCLEOTIDE SEQUENCE [LARGE SCALE GENOMIC DNA]</scope>
    <source>
        <strain evidence="2 3">JCM 16009</strain>
    </source>
</reference>
<dbReference type="Pfam" id="PF12802">
    <property type="entry name" value="MarR_2"/>
    <property type="match status" value="1"/>
</dbReference>